<dbReference type="EMBL" id="QZAA01000148">
    <property type="protein sequence ID" value="RQD75693.1"/>
    <property type="molecule type" value="Genomic_DNA"/>
</dbReference>
<dbReference type="AlphaFoldDB" id="A0A424YE59"/>
<evidence type="ECO:0000313" key="2">
    <source>
        <dbReference type="Proteomes" id="UP000285138"/>
    </source>
</evidence>
<accession>A0A424YE59</accession>
<evidence type="ECO:0000313" key="1">
    <source>
        <dbReference type="EMBL" id="RQD75693.1"/>
    </source>
</evidence>
<name>A0A424YE59_9FIRM</name>
<sequence length="162" mass="19184">METPLIYNSIKSITSSEFMIKIKDPDKNRLGEIEHLQTGQVFTIKDFGQMALIIQNMLMQYDYPKADTQIRSWESKNNKFTNNKGTNKERSTSKKFLNEKENAKSDFTHGPNFYLRIYYRQNATWQGSIQWVEEKSTIFFRSYLEMVLLIQEALEKTQSKQE</sequence>
<comment type="caution">
    <text evidence="1">The sequence shown here is derived from an EMBL/GenBank/DDBJ whole genome shotgun (WGS) entry which is preliminary data.</text>
</comment>
<proteinExistence type="predicted"/>
<gene>
    <name evidence="1" type="ORF">D5R97_05650</name>
</gene>
<protein>
    <submittedName>
        <fullName evidence="1">Uncharacterized protein</fullName>
    </submittedName>
</protein>
<dbReference type="Proteomes" id="UP000285138">
    <property type="component" value="Unassembled WGS sequence"/>
</dbReference>
<reference evidence="1 2" key="1">
    <citation type="submission" date="2018-08" db="EMBL/GenBank/DDBJ databases">
        <title>The metabolism and importance of syntrophic acetate oxidation coupled to methane or sulfide production in haloalkaline environments.</title>
        <authorList>
            <person name="Timmers P.H.A."/>
            <person name="Vavourakis C.D."/>
            <person name="Sorokin D.Y."/>
            <person name="Sinninghe Damste J.S."/>
            <person name="Muyzer G."/>
            <person name="Stams A.J.M."/>
            <person name="Plugge C.M."/>
        </authorList>
    </citation>
    <scope>NUCLEOTIDE SEQUENCE [LARGE SCALE GENOMIC DNA]</scope>
    <source>
        <strain evidence="1">MSAO_Bac1</strain>
    </source>
</reference>
<organism evidence="1 2">
    <name type="scientific">Candidatus Syntrophonatronum acetioxidans</name>
    <dbReference type="NCBI Taxonomy" id="1795816"/>
    <lineage>
        <taxon>Bacteria</taxon>
        <taxon>Bacillati</taxon>
        <taxon>Bacillota</taxon>
        <taxon>Clostridia</taxon>
        <taxon>Eubacteriales</taxon>
        <taxon>Syntrophomonadaceae</taxon>
        <taxon>Candidatus Syntrophonatronum</taxon>
    </lineage>
</organism>